<name>A0A2T0UEF7_9GAMM</name>
<dbReference type="OrthoDB" id="3831024at2"/>
<sequence>MIFEVWEDEEGTTLSTANNIVDLKNKGLLSKNAKLLYKIEASDYEEAMIKHHNKMGWEKYKPMKK</sequence>
<keyword evidence="2" id="KW-1185">Reference proteome</keyword>
<accession>A0A2T0UEF7</accession>
<gene>
    <name evidence="1" type="ORF">B0H98_1332</name>
</gene>
<evidence type="ECO:0000313" key="1">
    <source>
        <dbReference type="EMBL" id="PRY56282.1"/>
    </source>
</evidence>
<dbReference type="EMBL" id="PVTK01000033">
    <property type="protein sequence ID" value="PRY56282.1"/>
    <property type="molecule type" value="Genomic_DNA"/>
</dbReference>
<evidence type="ECO:0000313" key="2">
    <source>
        <dbReference type="Proteomes" id="UP000237647"/>
    </source>
</evidence>
<reference evidence="1 2" key="1">
    <citation type="submission" date="2018-03" db="EMBL/GenBank/DDBJ databases">
        <title>Genomic Encyclopedia of Type Strains, Phase III (KMG-III): the genomes of soil and plant-associated and newly described type strains.</title>
        <authorList>
            <person name="Whitman W."/>
        </authorList>
    </citation>
    <scope>NUCLEOTIDE SEQUENCE [LARGE SCALE GENOMIC DNA]</scope>
    <source>
        <strain evidence="1 2">CGMCC 1.12152</strain>
    </source>
</reference>
<dbReference type="AlphaFoldDB" id="A0A2T0UEF7"/>
<dbReference type="Proteomes" id="UP000237647">
    <property type="component" value="Unassembled WGS sequence"/>
</dbReference>
<protein>
    <submittedName>
        <fullName evidence="1">Uncharacterized protein</fullName>
    </submittedName>
</protein>
<comment type="caution">
    <text evidence="1">The sequence shown here is derived from an EMBL/GenBank/DDBJ whole genome shotgun (WGS) entry which is preliminary data.</text>
</comment>
<organism evidence="1 2">
    <name type="scientific">Vreelandella songnenensis</name>
    <dbReference type="NCBI Taxonomy" id="1176243"/>
    <lineage>
        <taxon>Bacteria</taxon>
        <taxon>Pseudomonadati</taxon>
        <taxon>Pseudomonadota</taxon>
        <taxon>Gammaproteobacteria</taxon>
        <taxon>Oceanospirillales</taxon>
        <taxon>Halomonadaceae</taxon>
        <taxon>Vreelandella</taxon>
    </lineage>
</organism>
<proteinExistence type="predicted"/>
<dbReference type="RefSeq" id="WP_106376230.1">
    <property type="nucleotide sequence ID" value="NZ_PVTK01000033.1"/>
</dbReference>